<accession>A0ACC3DK93</accession>
<proteinExistence type="predicted"/>
<protein>
    <submittedName>
        <fullName evidence="1">Uncharacterized protein</fullName>
    </submittedName>
</protein>
<comment type="caution">
    <text evidence="1">The sequence shown here is derived from an EMBL/GenBank/DDBJ whole genome shotgun (WGS) entry which is preliminary data.</text>
</comment>
<dbReference type="EMBL" id="JAWDJW010003389">
    <property type="protein sequence ID" value="KAK3076925.1"/>
    <property type="molecule type" value="Genomic_DNA"/>
</dbReference>
<keyword evidence="2" id="KW-1185">Reference proteome</keyword>
<organism evidence="1 2">
    <name type="scientific">Coniosporium uncinatum</name>
    <dbReference type="NCBI Taxonomy" id="93489"/>
    <lineage>
        <taxon>Eukaryota</taxon>
        <taxon>Fungi</taxon>
        <taxon>Dikarya</taxon>
        <taxon>Ascomycota</taxon>
        <taxon>Pezizomycotina</taxon>
        <taxon>Dothideomycetes</taxon>
        <taxon>Dothideomycetes incertae sedis</taxon>
        <taxon>Coniosporium</taxon>
    </lineage>
</organism>
<feature type="non-terminal residue" evidence="1">
    <location>
        <position position="433"/>
    </location>
</feature>
<dbReference type="Proteomes" id="UP001186974">
    <property type="component" value="Unassembled WGS sequence"/>
</dbReference>
<name>A0ACC3DK93_9PEZI</name>
<gene>
    <name evidence="1" type="ORF">LTS18_011627</name>
</gene>
<sequence>MRTAAFLSVLPLLASASPVLNVGTIHKDAAPIVSSANAKEVPNSYIVVFKKNVKSEDAAAHHDWVQSLHLSSQDARTELRKRSQFPMMDEVFEGLKHTYNIAGGILGYSGHFDEETIEQVRRHPDVEYIEKDSEVHTMEKDGEIEKNAPWGLARISHRGSLSFGTFNKYLYSAAGGEGVDVYVIDTGTNTGHVDFEGRAHWGKTIPNGDADEDGNGHGTHCSGTVAGKKYGVAKKANVYAVKVLRSNGSGTMSDVVKGVEYAAESHSSNVAAANSGKGKKGFKGSTANMSLGGGKSPTLDRAVNAAVDAGLHFAVAAGNDNADSCNYSPAGAENAVTVGASTLADERAYFSNYGKCNDIFAPGLNIQSTWIGSKYAVNTISGTSMASPHIAGLLAYLLSLQPSKDSAYAVAEITPKKLKANLISIATEGALTD</sequence>
<evidence type="ECO:0000313" key="2">
    <source>
        <dbReference type="Proteomes" id="UP001186974"/>
    </source>
</evidence>
<evidence type="ECO:0000313" key="1">
    <source>
        <dbReference type="EMBL" id="KAK3076925.1"/>
    </source>
</evidence>
<reference evidence="1" key="1">
    <citation type="submission" date="2024-09" db="EMBL/GenBank/DDBJ databases">
        <title>Black Yeasts Isolated from many extreme environments.</title>
        <authorList>
            <person name="Coleine C."/>
            <person name="Stajich J.E."/>
            <person name="Selbmann L."/>
        </authorList>
    </citation>
    <scope>NUCLEOTIDE SEQUENCE</scope>
    <source>
        <strain evidence="1">CCFEE 5737</strain>
    </source>
</reference>